<protein>
    <recommendedName>
        <fullName evidence="3">ATP-binding protein</fullName>
    </recommendedName>
</protein>
<reference evidence="1 2" key="1">
    <citation type="submission" date="2023-09" db="EMBL/GenBank/DDBJ databases">
        <title>Pyrofollis japonicus gen. nov. sp. nov., a novel member of the family Pyrodictiaceae isolated from the Iheya North hydrothermal field.</title>
        <authorList>
            <person name="Miyazaki U."/>
            <person name="Sanari M."/>
            <person name="Tame A."/>
            <person name="Kitajima M."/>
            <person name="Okamoto A."/>
            <person name="Sawayama S."/>
            <person name="Miyazaki J."/>
            <person name="Takai K."/>
            <person name="Nakagawa S."/>
        </authorList>
    </citation>
    <scope>NUCLEOTIDE SEQUENCE [LARGE SCALE GENOMIC DNA]</scope>
    <source>
        <strain evidence="1 2">AV2</strain>
    </source>
</reference>
<name>A0ABM8IWL2_9CREN</name>
<dbReference type="Proteomes" id="UP001341135">
    <property type="component" value="Chromosome"/>
</dbReference>
<evidence type="ECO:0008006" key="3">
    <source>
        <dbReference type="Google" id="ProtNLM"/>
    </source>
</evidence>
<sequence length="329" mass="37523">MLSTGVEIPRVEVREETGRDTRRFLRYVAPKPETVRRVPKLLRSTLVIAPMGFGKTSFVEAKLGEAVQYLLDVHGVDDDRIAYVYAQEVPLQVVLDAVADLPLQDYWYLYIFMDDVIAAEGMHGRRAMSQENVEQTKALVMVRHRLENLGFTGYTHIVWTAQVYTLVDISVRRTSVLKIFKDYPDEPSDLRVIGRMLGSAALQALDEISAMVTSDEPGQILRGLYTGVALMKRRKWLIRAYTRPEDIEEEVARRKAVLARVKRLHVGPQAAAEHATLKQQLGAALYLVKRLLPHIEIRPWNNQKYKLIVKNATLYVKRDMLEQLGLTPS</sequence>
<keyword evidence="2" id="KW-1185">Reference proteome</keyword>
<accession>A0ABM8IWL2</accession>
<proteinExistence type="predicted"/>
<evidence type="ECO:0000313" key="2">
    <source>
        <dbReference type="Proteomes" id="UP001341135"/>
    </source>
</evidence>
<organism evidence="1 2">
    <name type="scientific">Pyrodictium abyssi</name>
    <dbReference type="NCBI Taxonomy" id="54256"/>
    <lineage>
        <taxon>Archaea</taxon>
        <taxon>Thermoproteota</taxon>
        <taxon>Thermoprotei</taxon>
        <taxon>Desulfurococcales</taxon>
        <taxon>Pyrodictiaceae</taxon>
        <taxon>Pyrodictium</taxon>
    </lineage>
</organism>
<dbReference type="RefSeq" id="WP_338252164.1">
    <property type="nucleotide sequence ID" value="NZ_AP028907.1"/>
</dbReference>
<dbReference type="EMBL" id="AP028907">
    <property type="protein sequence ID" value="BES81240.1"/>
    <property type="molecule type" value="Genomic_DNA"/>
</dbReference>
<evidence type="ECO:0000313" key="1">
    <source>
        <dbReference type="EMBL" id="BES81240.1"/>
    </source>
</evidence>
<dbReference type="GeneID" id="89288829"/>
<gene>
    <name evidence="1" type="ORF">PABY_08070</name>
</gene>